<dbReference type="Gene3D" id="3.30.420.10">
    <property type="entry name" value="Ribonuclease H-like superfamily/Ribonuclease H"/>
    <property type="match status" value="1"/>
</dbReference>
<proteinExistence type="predicted"/>
<protein>
    <submittedName>
        <fullName evidence="1">Rhodopirellula transposase</fullName>
    </submittedName>
</protein>
<organism evidence="1 2">
    <name type="scientific">Urbifossiella limnaea</name>
    <dbReference type="NCBI Taxonomy" id="2528023"/>
    <lineage>
        <taxon>Bacteria</taxon>
        <taxon>Pseudomonadati</taxon>
        <taxon>Planctomycetota</taxon>
        <taxon>Planctomycetia</taxon>
        <taxon>Gemmatales</taxon>
        <taxon>Gemmataceae</taxon>
        <taxon>Urbifossiella</taxon>
    </lineage>
</organism>
<dbReference type="EMBL" id="CP036273">
    <property type="protein sequence ID" value="QDU18251.1"/>
    <property type="molecule type" value="Genomic_DNA"/>
</dbReference>
<sequence length="214" mass="24239">MKVGDFSRGGEGRAAEGVRALNHDMSPEAVLVPFGVLELNRGAVPIHQPWFLFGRSRETSDFLADGLDLWWQERKAVHPGVTRLHVELDNGPEIGSSRTQFLNRMVGFVDRHRVAVELVYLPPCHSKYNPIERCWGILERHWNGALLSSVADVLRWAGTMTWRGLRPIIRETTAVYERGVRLTKAAFRPIAARLTRSRTLPKWSLTIQPKGLGR</sequence>
<keyword evidence="2" id="KW-1185">Reference proteome</keyword>
<evidence type="ECO:0000313" key="2">
    <source>
        <dbReference type="Proteomes" id="UP000319576"/>
    </source>
</evidence>
<dbReference type="Proteomes" id="UP000319576">
    <property type="component" value="Chromosome"/>
</dbReference>
<dbReference type="GO" id="GO:0003676">
    <property type="term" value="F:nucleic acid binding"/>
    <property type="evidence" value="ECO:0007669"/>
    <property type="project" value="InterPro"/>
</dbReference>
<dbReference type="InterPro" id="IPR011518">
    <property type="entry name" value="Transposase_36"/>
</dbReference>
<accession>A0A517XL63</accession>
<name>A0A517XL63_9BACT</name>
<gene>
    <name evidence="1" type="ORF">ETAA1_01340</name>
</gene>
<dbReference type="Pfam" id="PF07592">
    <property type="entry name" value="DDE_Tnp_ISAZ013"/>
    <property type="match status" value="1"/>
</dbReference>
<dbReference type="AlphaFoldDB" id="A0A517XL63"/>
<evidence type="ECO:0000313" key="1">
    <source>
        <dbReference type="EMBL" id="QDU18251.1"/>
    </source>
</evidence>
<dbReference type="InterPro" id="IPR036397">
    <property type="entry name" value="RNaseH_sf"/>
</dbReference>
<dbReference type="KEGG" id="uli:ETAA1_01340"/>
<reference evidence="1 2" key="1">
    <citation type="submission" date="2019-02" db="EMBL/GenBank/DDBJ databases">
        <title>Deep-cultivation of Planctomycetes and their phenomic and genomic characterization uncovers novel biology.</title>
        <authorList>
            <person name="Wiegand S."/>
            <person name="Jogler M."/>
            <person name="Boedeker C."/>
            <person name="Pinto D."/>
            <person name="Vollmers J."/>
            <person name="Rivas-Marin E."/>
            <person name="Kohn T."/>
            <person name="Peeters S.H."/>
            <person name="Heuer A."/>
            <person name="Rast P."/>
            <person name="Oberbeckmann S."/>
            <person name="Bunk B."/>
            <person name="Jeske O."/>
            <person name="Meyerdierks A."/>
            <person name="Storesund J.E."/>
            <person name="Kallscheuer N."/>
            <person name="Luecker S."/>
            <person name="Lage O.M."/>
            <person name="Pohl T."/>
            <person name="Merkel B.J."/>
            <person name="Hornburger P."/>
            <person name="Mueller R.-W."/>
            <person name="Bruemmer F."/>
            <person name="Labrenz M."/>
            <person name="Spormann A.M."/>
            <person name="Op den Camp H."/>
            <person name="Overmann J."/>
            <person name="Amann R."/>
            <person name="Jetten M.S.M."/>
            <person name="Mascher T."/>
            <person name="Medema M.H."/>
            <person name="Devos D.P."/>
            <person name="Kaster A.-K."/>
            <person name="Ovreas L."/>
            <person name="Rohde M."/>
            <person name="Galperin M.Y."/>
            <person name="Jogler C."/>
        </authorList>
    </citation>
    <scope>NUCLEOTIDE SEQUENCE [LARGE SCALE GENOMIC DNA]</scope>
    <source>
        <strain evidence="1 2">ETA_A1</strain>
    </source>
</reference>